<accession>A0A2U2HN20</accession>
<dbReference type="GO" id="GO:0016757">
    <property type="term" value="F:glycosyltransferase activity"/>
    <property type="evidence" value="ECO:0007669"/>
    <property type="project" value="UniProtKB-ARBA"/>
</dbReference>
<dbReference type="Pfam" id="PF13439">
    <property type="entry name" value="Glyco_transf_4"/>
    <property type="match status" value="1"/>
</dbReference>
<keyword evidence="3" id="KW-1185">Reference proteome</keyword>
<dbReference type="Pfam" id="PF13692">
    <property type="entry name" value="Glyco_trans_1_4"/>
    <property type="match status" value="1"/>
</dbReference>
<evidence type="ECO:0000259" key="1">
    <source>
        <dbReference type="Pfam" id="PF13439"/>
    </source>
</evidence>
<dbReference type="Gene3D" id="3.40.50.2000">
    <property type="entry name" value="Glycogen Phosphorylase B"/>
    <property type="match status" value="2"/>
</dbReference>
<evidence type="ECO:0000313" key="3">
    <source>
        <dbReference type="Proteomes" id="UP000241421"/>
    </source>
</evidence>
<dbReference type="OrthoDB" id="9813211at2"/>
<protein>
    <submittedName>
        <fullName evidence="2">Glycosyl transferase</fullName>
    </submittedName>
</protein>
<evidence type="ECO:0000313" key="2">
    <source>
        <dbReference type="EMBL" id="PWF48900.1"/>
    </source>
</evidence>
<proteinExistence type="predicted"/>
<comment type="caution">
    <text evidence="2">The sequence shown here is derived from an EMBL/GenBank/DDBJ whole genome shotgun (WGS) entry which is preliminary data.</text>
</comment>
<dbReference type="Proteomes" id="UP000241421">
    <property type="component" value="Unassembled WGS sequence"/>
</dbReference>
<dbReference type="InterPro" id="IPR028098">
    <property type="entry name" value="Glyco_trans_4-like_N"/>
</dbReference>
<organism evidence="2 3">
    <name type="scientific">Massilia glaciei</name>
    <dbReference type="NCBI Taxonomy" id="1524097"/>
    <lineage>
        <taxon>Bacteria</taxon>
        <taxon>Pseudomonadati</taxon>
        <taxon>Pseudomonadota</taxon>
        <taxon>Betaproteobacteria</taxon>
        <taxon>Burkholderiales</taxon>
        <taxon>Oxalobacteraceae</taxon>
        <taxon>Telluria group</taxon>
        <taxon>Massilia</taxon>
    </lineage>
</organism>
<keyword evidence="2" id="KW-0808">Transferase</keyword>
<feature type="domain" description="Glycosyltransferase subfamily 4-like N-terminal" evidence="1">
    <location>
        <begin position="13"/>
        <end position="174"/>
    </location>
</feature>
<reference evidence="2 3" key="1">
    <citation type="submission" date="2018-04" db="EMBL/GenBank/DDBJ databases">
        <title>Massilia violaceinigra sp. nov., a novel purple-pigmented bacterium isolated from Tianshan glacier, Xinjiang, China.</title>
        <authorList>
            <person name="Wang H."/>
        </authorList>
    </citation>
    <scope>NUCLEOTIDE SEQUENCE [LARGE SCALE GENOMIC DNA]</scope>
    <source>
        <strain evidence="2 3">B448-2</strain>
    </source>
</reference>
<sequence length="380" mass="41445">MKIQHIIIALHTGGAELMLKRLIESHRGSGYEHSVISITGIGTIGHQLRECGIDVHAVGMSGTRGIPRALLHLVRLLRERKPDVVQTWMYHADLIGGLAARIAGNRNIIWGIRTTDVHAGGKRTTTLVRQMCARLSRWVPHMIVCAAQASRRSHAAIGYDDARMVVIPNGFDFTRMAASAEQRAGLRQACGFGAQHVVVGTLGRFNLAKDQQNFVRAAGLLASSHPQLRFLMVGRDVDAANAELANWIARTGHGERFVLLGERTDVPVCLSAMDIFCLSSRTEGFPNVVGEAMSMCLPCVVTDVGDARMLVADTGVVVPKEDSEALAGGVGQMLAMAPEARAQLGRLGRMRVNEEFSIERARERFEALYQRTIIENKGSL</sequence>
<dbReference type="RefSeq" id="WP_106757154.1">
    <property type="nucleotide sequence ID" value="NZ_PXWF02000122.1"/>
</dbReference>
<dbReference type="AlphaFoldDB" id="A0A2U2HN20"/>
<gene>
    <name evidence="2" type="ORF">C7C56_009280</name>
</gene>
<dbReference type="PANTHER" id="PTHR12526">
    <property type="entry name" value="GLYCOSYLTRANSFERASE"/>
    <property type="match status" value="1"/>
</dbReference>
<name>A0A2U2HN20_9BURK</name>
<dbReference type="EMBL" id="PXWF02000122">
    <property type="protein sequence ID" value="PWF48900.1"/>
    <property type="molecule type" value="Genomic_DNA"/>
</dbReference>
<dbReference type="SUPFAM" id="SSF53756">
    <property type="entry name" value="UDP-Glycosyltransferase/glycogen phosphorylase"/>
    <property type="match status" value="1"/>
</dbReference>
<dbReference type="CDD" id="cd03807">
    <property type="entry name" value="GT4_WbnK-like"/>
    <property type="match status" value="1"/>
</dbReference>